<organism evidence="1">
    <name type="scientific">Nocardia globerula</name>
    <dbReference type="NCBI Taxonomy" id="1818"/>
    <lineage>
        <taxon>Bacteria</taxon>
        <taxon>Bacillati</taxon>
        <taxon>Actinomycetota</taxon>
        <taxon>Actinomycetes</taxon>
        <taxon>Mycobacteriales</taxon>
        <taxon>Nocardiaceae</taxon>
        <taxon>Nocardia</taxon>
    </lineage>
</organism>
<protein>
    <submittedName>
        <fullName evidence="1">Uncharacterized protein (TIGR03085 family)</fullName>
    </submittedName>
</protein>
<name>A0A652YK90_NOCGL</name>
<dbReference type="AlphaFoldDB" id="A0A652YK90"/>
<reference evidence="1" key="1">
    <citation type="submission" date="2019-07" db="EMBL/GenBank/DDBJ databases">
        <title>Genomic Encyclopedia of Type Strains, Phase IV (KMG-IV): sequencing the most valuable type-strain genomes for metagenomic binning, comparative biology and taxonomic classification.</title>
        <authorList>
            <person name="Goeker M."/>
        </authorList>
    </citation>
    <scope>NUCLEOTIDE SEQUENCE</scope>
    <source>
        <strain evidence="1">DSM 44596</strain>
    </source>
</reference>
<accession>A0A652YK90</accession>
<dbReference type="NCBIfam" id="TIGR03085">
    <property type="entry name" value="TIGR03085 family metal-binding protein"/>
    <property type="match status" value="1"/>
</dbReference>
<dbReference type="SUPFAM" id="SSF109854">
    <property type="entry name" value="DinB/YfiT-like putative metalloenzymes"/>
    <property type="match status" value="1"/>
</dbReference>
<dbReference type="InterPro" id="IPR017517">
    <property type="entry name" value="Maleyloyr_isom"/>
</dbReference>
<dbReference type="InterPro" id="IPR034660">
    <property type="entry name" value="DinB/YfiT-like"/>
</dbReference>
<sequence length="217" mass="24422">MGEVSRTLAKVTFAYDERLALVDSMVEFGPDAPTLCGEWTNRDLAAHLIVRERRLDAAPGIMISALAGHTESVRKAAASRPWEELLRDVRSGPPRWSPMYWLDSQVNTTEMFVHHEDVRRAHQHWVARALPQDRQADLWKYARQVAKLGYRKSDVEVIFELPSGESAVVHKADTRTVVLQGEPAELLLHAFGRNEVVIEAKGELADVQSVMGLDRGF</sequence>
<dbReference type="NCBIfam" id="TIGR03083">
    <property type="entry name" value="maleylpyruvate isomerase family mycothiol-dependent enzyme"/>
    <property type="match status" value="1"/>
</dbReference>
<gene>
    <name evidence="1" type="ORF">FNL38_107258</name>
</gene>
<evidence type="ECO:0000313" key="1">
    <source>
        <dbReference type="EMBL" id="TYQ01836.1"/>
    </source>
</evidence>
<proteinExistence type="predicted"/>
<dbReference type="EMBL" id="VNIQ01000007">
    <property type="protein sequence ID" value="TYQ01836.1"/>
    <property type="molecule type" value="Genomic_DNA"/>
</dbReference>
<comment type="caution">
    <text evidence="1">The sequence shown here is derived from an EMBL/GenBank/DDBJ whole genome shotgun (WGS) entry which is preliminary data.</text>
</comment>
<dbReference type="InterPro" id="IPR017519">
    <property type="entry name" value="CHP03085"/>
</dbReference>